<dbReference type="EMBL" id="OBMQ01000013">
    <property type="protein sequence ID" value="SOC21927.1"/>
    <property type="molecule type" value="Genomic_DNA"/>
</dbReference>
<evidence type="ECO:0000313" key="3">
    <source>
        <dbReference type="Proteomes" id="UP000219636"/>
    </source>
</evidence>
<dbReference type="AlphaFoldDB" id="A0A285TIK9"/>
<dbReference type="SUPFAM" id="SSF110296">
    <property type="entry name" value="Oligoxyloglucan reducing end-specific cellobiohydrolase"/>
    <property type="match status" value="1"/>
</dbReference>
<evidence type="ECO:0000256" key="1">
    <source>
        <dbReference type="SAM" id="SignalP"/>
    </source>
</evidence>
<dbReference type="NCBIfam" id="NF045728">
    <property type="entry name" value="glycosyl_F510_1955"/>
    <property type="match status" value="1"/>
</dbReference>
<feature type="signal peptide" evidence="1">
    <location>
        <begin position="1"/>
        <end position="18"/>
    </location>
</feature>
<gene>
    <name evidence="2" type="ORF">SAMN05880501_11392</name>
</gene>
<evidence type="ECO:0000313" key="2">
    <source>
        <dbReference type="EMBL" id="SOC21927.1"/>
    </source>
</evidence>
<reference evidence="3" key="1">
    <citation type="submission" date="2017-08" db="EMBL/GenBank/DDBJ databases">
        <authorList>
            <person name="Varghese N."/>
            <person name="Submissions S."/>
        </authorList>
    </citation>
    <scope>NUCLEOTIDE SEQUENCE [LARGE SCALE GENOMIC DNA]</scope>
    <source>
        <strain evidence="3">JC22</strain>
    </source>
</reference>
<feature type="chain" id="PRO_5038486667" evidence="1">
    <location>
        <begin position="19"/>
        <end position="306"/>
    </location>
</feature>
<name>A0A285TIK9_9BACL</name>
<proteinExistence type="predicted"/>
<dbReference type="OrthoDB" id="9764804at2"/>
<dbReference type="InterPro" id="IPR054817">
    <property type="entry name" value="Glycosyl_F510_1955-like"/>
</dbReference>
<keyword evidence="1" id="KW-0732">Signal</keyword>
<dbReference type="RefSeq" id="WP_097074708.1">
    <property type="nucleotide sequence ID" value="NZ_OBMQ01000013.1"/>
</dbReference>
<accession>A0A285TIK9</accession>
<dbReference type="Gene3D" id="2.130.10.10">
    <property type="entry name" value="YVTN repeat-like/Quinoprotein amine dehydrogenase"/>
    <property type="match status" value="1"/>
</dbReference>
<dbReference type="Proteomes" id="UP000219636">
    <property type="component" value="Unassembled WGS sequence"/>
</dbReference>
<organism evidence="2 3">
    <name type="scientific">Ureibacillus xyleni</name>
    <dbReference type="NCBI Taxonomy" id="614648"/>
    <lineage>
        <taxon>Bacteria</taxon>
        <taxon>Bacillati</taxon>
        <taxon>Bacillota</taxon>
        <taxon>Bacilli</taxon>
        <taxon>Bacillales</taxon>
        <taxon>Caryophanaceae</taxon>
        <taxon>Ureibacillus</taxon>
    </lineage>
</organism>
<keyword evidence="3" id="KW-1185">Reference proteome</keyword>
<dbReference type="PROSITE" id="PS51257">
    <property type="entry name" value="PROKAR_LIPOPROTEIN"/>
    <property type="match status" value="1"/>
</dbReference>
<dbReference type="InterPro" id="IPR015943">
    <property type="entry name" value="WD40/YVTN_repeat-like_dom_sf"/>
</dbReference>
<protein>
    <submittedName>
        <fullName evidence="2">Beta-barrel assembly machine subunit BamC</fullName>
    </submittedName>
</protein>
<sequence length="306" mass="34074">MKKFKLLVGILSAVVVLSACNSKEEYSFEAVKNNQIDHAHGLGYINGENEFIVATHYGLYQYGEEGWKESNSQKHDYMGFSAVKEGFFSSGHPEEGSDLKNPLGLVKSTDRGASFEQLAFYGEIDFHYLTAGYDSNAVYVLNETPTENLKSGLNYSTDEGKTWTEATMKGFNSSYISNLAAHPSKEEQLIIGTKDGIFNSEDYGQNFSMLNPAQMVTYVTLTETGGYYANFDSNQVYLKSFTLDSSVEDNIELPKDVMKDPIIYIAVNPNNQKEIAIVTNDLNIFQTKDQGQSWDKLASKGKLTSN</sequence>